<gene>
    <name evidence="2" type="ordered locus">HPB8_347</name>
</gene>
<evidence type="ECO:0000256" key="1">
    <source>
        <dbReference type="SAM" id="MobiDB-lite"/>
    </source>
</evidence>
<sequence>MLYNFKKIRNSQKRKSKRRSKNQPFLRNALFWDN</sequence>
<dbReference type="Proteomes" id="UP000007091">
    <property type="component" value="Chromosome"/>
</dbReference>
<dbReference type="AlphaFoldDB" id="D7FCJ7"/>
<feature type="region of interest" description="Disordered" evidence="1">
    <location>
        <begin position="1"/>
        <end position="24"/>
    </location>
</feature>
<organism evidence="2 3">
    <name type="scientific">Helicobacter pylori (strain B8)</name>
    <dbReference type="NCBI Taxonomy" id="693745"/>
    <lineage>
        <taxon>Bacteria</taxon>
        <taxon>Pseudomonadati</taxon>
        <taxon>Campylobacterota</taxon>
        <taxon>Epsilonproteobacteria</taxon>
        <taxon>Campylobacterales</taxon>
        <taxon>Helicobacteraceae</taxon>
        <taxon>Helicobacter</taxon>
    </lineage>
</organism>
<protein>
    <submittedName>
        <fullName evidence="2">Uncharacterized protein</fullName>
    </submittedName>
</protein>
<dbReference type="HOGENOM" id="CLU_3374120_0_0_7"/>
<dbReference type="KEGG" id="hpl:HPB8_347"/>
<proteinExistence type="predicted"/>
<feature type="compositionally biased region" description="Basic residues" evidence="1">
    <location>
        <begin position="1"/>
        <end position="21"/>
    </location>
</feature>
<evidence type="ECO:0000313" key="2">
    <source>
        <dbReference type="EMBL" id="CBI65904.1"/>
    </source>
</evidence>
<accession>D7FCJ7</accession>
<reference evidence="2 3" key="1">
    <citation type="journal article" date="2010" name="BMC Genomics">
        <title>Sequencing, annotation, and comparative genome analysis of the gerbil-adapted Helicobacter pylori strain B8.</title>
        <authorList>
            <person name="Farnbacher M."/>
            <person name="Jahns T."/>
            <person name="Willrodt D."/>
            <person name="Daniel R."/>
            <person name="Haas R."/>
            <person name="Goesmann A."/>
            <person name="Kurtz S."/>
            <person name="Rieder G."/>
        </authorList>
    </citation>
    <scope>NUCLEOTIDE SEQUENCE [LARGE SCALE GENOMIC DNA]</scope>
    <source>
        <strain evidence="2 3">B8</strain>
    </source>
</reference>
<dbReference type="EMBL" id="FN598874">
    <property type="protein sequence ID" value="CBI65904.1"/>
    <property type="molecule type" value="Genomic_DNA"/>
</dbReference>
<evidence type="ECO:0000313" key="3">
    <source>
        <dbReference type="Proteomes" id="UP000007091"/>
    </source>
</evidence>
<name>D7FCJ7_HELP3</name>